<keyword evidence="2" id="KW-1185">Reference proteome</keyword>
<proteinExistence type="predicted"/>
<protein>
    <submittedName>
        <fullName evidence="1">Uncharacterized protein</fullName>
    </submittedName>
</protein>
<dbReference type="InParanoid" id="A0A1J7I6E5"/>
<evidence type="ECO:0000313" key="2">
    <source>
        <dbReference type="Proteomes" id="UP000182658"/>
    </source>
</evidence>
<dbReference type="AlphaFoldDB" id="A0A1J7I6E5"/>
<sequence>MCLHLLASPNLTDAVPIRRPMNLERTPSSLICILVLGPSLSLRPPSKARTLGVRIRRCIANTISKPKFRFTY</sequence>
<dbReference type="EMBL" id="KV875109">
    <property type="protein sequence ID" value="OIW22939.1"/>
    <property type="molecule type" value="Genomic_DNA"/>
</dbReference>
<name>A0A1J7I6E5_9PEZI</name>
<dbReference type="Proteomes" id="UP000182658">
    <property type="component" value="Unassembled WGS sequence"/>
</dbReference>
<accession>A0A1J7I6E5</accession>
<gene>
    <name evidence="1" type="ORF">CONLIGDRAFT_144877</name>
</gene>
<organism evidence="1 2">
    <name type="scientific">Coniochaeta ligniaria NRRL 30616</name>
    <dbReference type="NCBI Taxonomy" id="1408157"/>
    <lineage>
        <taxon>Eukaryota</taxon>
        <taxon>Fungi</taxon>
        <taxon>Dikarya</taxon>
        <taxon>Ascomycota</taxon>
        <taxon>Pezizomycotina</taxon>
        <taxon>Sordariomycetes</taxon>
        <taxon>Sordariomycetidae</taxon>
        <taxon>Coniochaetales</taxon>
        <taxon>Coniochaetaceae</taxon>
        <taxon>Coniochaeta</taxon>
    </lineage>
</organism>
<evidence type="ECO:0000313" key="1">
    <source>
        <dbReference type="EMBL" id="OIW22939.1"/>
    </source>
</evidence>
<reference evidence="1 2" key="1">
    <citation type="submission" date="2016-10" db="EMBL/GenBank/DDBJ databases">
        <title>Draft genome sequence of Coniochaeta ligniaria NRRL30616, a lignocellulolytic fungus for bioabatement of inhibitors in plant biomass hydrolysates.</title>
        <authorList>
            <consortium name="DOE Joint Genome Institute"/>
            <person name="Jimenez D.J."/>
            <person name="Hector R.E."/>
            <person name="Riley R."/>
            <person name="Sun H."/>
            <person name="Grigoriev I.V."/>
            <person name="Van Elsas J.D."/>
            <person name="Nichols N.N."/>
        </authorList>
    </citation>
    <scope>NUCLEOTIDE SEQUENCE [LARGE SCALE GENOMIC DNA]</scope>
    <source>
        <strain evidence="1 2">NRRL 30616</strain>
    </source>
</reference>